<protein>
    <submittedName>
        <fullName evidence="1">Uncharacterized protein</fullName>
    </submittedName>
</protein>
<accession>A0A0D2XXS8</accession>
<dbReference type="Proteomes" id="UP000002489">
    <property type="component" value="Unassembled WGS sequence"/>
</dbReference>
<dbReference type="EnsemblFungi" id="FOXG_08797T0">
    <property type="protein sequence ID" value="FOXG_08797P0"/>
    <property type="gene ID" value="FOXG_08797"/>
</dbReference>
<name>A0A0D2XXS8_FUSOF</name>
<gene>
    <name evidence="1" type="primary">28950409</name>
</gene>
<proteinExistence type="predicted"/>
<evidence type="ECO:0000313" key="2">
    <source>
        <dbReference type="Proteomes" id="UP000002489"/>
    </source>
</evidence>
<sequence length="274" mass="30165">MLLKKQGKLLALQASPFIPTQKLPRFNHLSRFHIPPSLCLYEEACNHGPGEPYLAAPKAAPSTQLHSKGLSPSYHDMHHAVELLLCVKAASDFAGVARGLTRWLHAVINHIIWQLPNVYAACETWSDLPELETDGAQDILLHFLVALPRALLAQQKEQDIGESQVADNTEESNKAEEDGDLLMASSSIASTALGHKTAQLSQLLRQVLEQFAALGNHSGETMNRIDYEILEQALSYGFLLSYPPALPYCTSMEVIRTDGAPDILLHFLITAQLD</sequence>
<dbReference type="AlphaFoldDB" id="A0A0D2XXS8"/>
<evidence type="ECO:0000313" key="1">
    <source>
        <dbReference type="EnsemblFungi" id="FOXG_08797P0"/>
    </source>
</evidence>
<organism evidence="1 2">
    <name type="scientific">Fusarium oxysporum (strain Fo5176)</name>
    <name type="common">Fusarium vascular wilt</name>
    <dbReference type="NCBI Taxonomy" id="660025"/>
    <lineage>
        <taxon>Eukaryota</taxon>
        <taxon>Fungi</taxon>
        <taxon>Dikarya</taxon>
        <taxon>Ascomycota</taxon>
        <taxon>Pezizomycotina</taxon>
        <taxon>Sordariomycetes</taxon>
        <taxon>Hypocreomycetidae</taxon>
        <taxon>Hypocreales</taxon>
        <taxon>Nectriaceae</taxon>
        <taxon>Fusarium</taxon>
        <taxon>Fusarium oxysporum species complex</taxon>
    </lineage>
</organism>
<dbReference type="VEuPathDB" id="FungiDB:FOXG_08797"/>
<reference evidence="2" key="1">
    <citation type="journal article" date="2012" name="Mol. Plant Microbe Interact.">
        <title>A highly conserved effector in Fusarium oxysporum is required for full virulence on Arabidopsis.</title>
        <authorList>
            <person name="Thatcher L.F."/>
            <person name="Gardiner D.M."/>
            <person name="Kazan K."/>
            <person name="Manners J."/>
        </authorList>
    </citation>
    <scope>NUCLEOTIDE SEQUENCE [LARGE SCALE GENOMIC DNA]</scope>
    <source>
        <strain evidence="2">Fo5176</strain>
    </source>
</reference>
<reference evidence="1" key="2">
    <citation type="submission" date="2025-08" db="UniProtKB">
        <authorList>
            <consortium name="EnsemblFungi"/>
        </authorList>
    </citation>
    <scope>IDENTIFICATION</scope>
    <source>
        <strain evidence="1">4287 / CBS 123668 / FGSC 9935 / NRRL 34936</strain>
    </source>
</reference>